<dbReference type="HOGENOM" id="CLU_084257_0_0_1"/>
<dbReference type="InterPro" id="IPR051599">
    <property type="entry name" value="Cell_Envelope_Assoc"/>
</dbReference>
<dbReference type="Gene3D" id="1.10.3620.10">
    <property type="entry name" value="YdcF like domain"/>
    <property type="match status" value="1"/>
</dbReference>
<dbReference type="Pfam" id="PF02698">
    <property type="entry name" value="DUF218"/>
    <property type="match status" value="1"/>
</dbReference>
<dbReference type="GO" id="GO:0005886">
    <property type="term" value="C:plasma membrane"/>
    <property type="evidence" value="ECO:0007669"/>
    <property type="project" value="TreeGrafter"/>
</dbReference>
<organism evidence="2 3">
    <name type="scientific">Capronia coronata CBS 617.96</name>
    <dbReference type="NCBI Taxonomy" id="1182541"/>
    <lineage>
        <taxon>Eukaryota</taxon>
        <taxon>Fungi</taxon>
        <taxon>Dikarya</taxon>
        <taxon>Ascomycota</taxon>
        <taxon>Pezizomycotina</taxon>
        <taxon>Eurotiomycetes</taxon>
        <taxon>Chaetothyriomycetidae</taxon>
        <taxon>Chaetothyriales</taxon>
        <taxon>Herpotrichiellaceae</taxon>
        <taxon>Capronia</taxon>
    </lineage>
</organism>
<dbReference type="InterPro" id="IPR003848">
    <property type="entry name" value="DUF218"/>
</dbReference>
<dbReference type="eggNOG" id="ENOG502RYVR">
    <property type="taxonomic scope" value="Eukaryota"/>
</dbReference>
<dbReference type="STRING" id="1182541.W9YGT7"/>
<reference evidence="2 3" key="1">
    <citation type="submission" date="2013-03" db="EMBL/GenBank/DDBJ databases">
        <title>The Genome Sequence of Capronia coronata CBS 617.96.</title>
        <authorList>
            <consortium name="The Broad Institute Genomics Platform"/>
            <person name="Cuomo C."/>
            <person name="de Hoog S."/>
            <person name="Gorbushina A."/>
            <person name="Walker B."/>
            <person name="Young S.K."/>
            <person name="Zeng Q."/>
            <person name="Gargeya S."/>
            <person name="Fitzgerald M."/>
            <person name="Haas B."/>
            <person name="Abouelleil A."/>
            <person name="Allen A.W."/>
            <person name="Alvarado L."/>
            <person name="Arachchi H.M."/>
            <person name="Berlin A.M."/>
            <person name="Chapman S.B."/>
            <person name="Gainer-Dewar J."/>
            <person name="Goldberg J."/>
            <person name="Griggs A."/>
            <person name="Gujja S."/>
            <person name="Hansen M."/>
            <person name="Howarth C."/>
            <person name="Imamovic A."/>
            <person name="Ireland A."/>
            <person name="Larimer J."/>
            <person name="McCowan C."/>
            <person name="Murphy C."/>
            <person name="Pearson M."/>
            <person name="Poon T.W."/>
            <person name="Priest M."/>
            <person name="Roberts A."/>
            <person name="Saif S."/>
            <person name="Shea T."/>
            <person name="Sisk P."/>
            <person name="Sykes S."/>
            <person name="Wortman J."/>
            <person name="Nusbaum C."/>
            <person name="Birren B."/>
        </authorList>
    </citation>
    <scope>NUCLEOTIDE SEQUENCE [LARGE SCALE GENOMIC DNA]</scope>
    <source>
        <strain evidence="2 3">CBS 617.96</strain>
    </source>
</reference>
<dbReference type="GeneID" id="19160276"/>
<accession>W9YGT7</accession>
<dbReference type="EMBL" id="AMWN01000004">
    <property type="protein sequence ID" value="EXJ88471.1"/>
    <property type="molecule type" value="Genomic_DNA"/>
</dbReference>
<dbReference type="PANTHER" id="PTHR30336:SF20">
    <property type="entry name" value="DUF218 DOMAIN-CONTAINING PROTEIN"/>
    <property type="match status" value="1"/>
</dbReference>
<sequence>MSFPSESVVSDINLVSSFLSCPQIPSLQSGPPVDVIVLCASAVLAVADNVFSALQSRPGLAKVLVLCGGIGHSTGFLYEAVGKSKRYGSLANKVDGLPEADVLNLILEEFYPRLREQIKSSTLKLLIENKSTNCGANAIETRRLLEHHETPPPNSVIIVQDPTMSLRTLASFKHSYADVSPLPTFAACPTFVPVMSVSPSATADQSKSSLHFSVPGIQESELWAHDRFFDLIMGEIPRLRDDEHGYGPKGKGYIAYVDIPAEVEDAWTRLKDVLNSNR</sequence>
<evidence type="ECO:0000313" key="2">
    <source>
        <dbReference type="EMBL" id="EXJ88471.1"/>
    </source>
</evidence>
<dbReference type="Proteomes" id="UP000019484">
    <property type="component" value="Unassembled WGS sequence"/>
</dbReference>
<feature type="domain" description="DUF218" evidence="1">
    <location>
        <begin position="96"/>
        <end position="203"/>
    </location>
</feature>
<dbReference type="PANTHER" id="PTHR30336">
    <property type="entry name" value="INNER MEMBRANE PROTEIN, PROBABLE PERMEASE"/>
    <property type="match status" value="1"/>
</dbReference>
<name>W9YGT7_9EURO</name>
<dbReference type="OrthoDB" id="17725at2759"/>
<evidence type="ECO:0000313" key="3">
    <source>
        <dbReference type="Proteomes" id="UP000019484"/>
    </source>
</evidence>
<evidence type="ECO:0000259" key="1">
    <source>
        <dbReference type="Pfam" id="PF02698"/>
    </source>
</evidence>
<dbReference type="Gene3D" id="3.40.50.620">
    <property type="entry name" value="HUPs"/>
    <property type="match status" value="1"/>
</dbReference>
<gene>
    <name evidence="2" type="ORF">A1O1_05401</name>
</gene>
<dbReference type="InterPro" id="IPR014729">
    <property type="entry name" value="Rossmann-like_a/b/a_fold"/>
</dbReference>
<keyword evidence="3" id="KW-1185">Reference proteome</keyword>
<proteinExistence type="predicted"/>
<dbReference type="AlphaFoldDB" id="W9YGT7"/>
<protein>
    <recommendedName>
        <fullName evidence="1">DUF218 domain-containing protein</fullName>
    </recommendedName>
</protein>
<dbReference type="RefSeq" id="XP_007724477.1">
    <property type="nucleotide sequence ID" value="XM_007726287.1"/>
</dbReference>
<comment type="caution">
    <text evidence="2">The sequence shown here is derived from an EMBL/GenBank/DDBJ whole genome shotgun (WGS) entry which is preliminary data.</text>
</comment>